<name>A0ABS9VVI7_9BIFI</name>
<dbReference type="RefSeq" id="WP_241513820.1">
    <property type="nucleotide sequence ID" value="NZ_JAFEJT020000027.1"/>
</dbReference>
<organism evidence="1 2">
    <name type="scientific">Bifidobacterium amazonense</name>
    <dbReference type="NCBI Taxonomy" id="2809027"/>
    <lineage>
        <taxon>Bacteria</taxon>
        <taxon>Bacillati</taxon>
        <taxon>Actinomycetota</taxon>
        <taxon>Actinomycetes</taxon>
        <taxon>Bifidobacteriales</taxon>
        <taxon>Bifidobacteriaceae</taxon>
        <taxon>Bifidobacterium</taxon>
    </lineage>
</organism>
<keyword evidence="2" id="KW-1185">Reference proteome</keyword>
<accession>A0ABS9VVI7</accession>
<proteinExistence type="predicted"/>
<dbReference type="EMBL" id="JAFEJT020000027">
    <property type="protein sequence ID" value="MCH9276119.1"/>
    <property type="molecule type" value="Genomic_DNA"/>
</dbReference>
<evidence type="ECO:0000313" key="1">
    <source>
        <dbReference type="EMBL" id="MCH9276119.1"/>
    </source>
</evidence>
<protein>
    <submittedName>
        <fullName evidence="1">Uncharacterized protein</fullName>
    </submittedName>
</protein>
<evidence type="ECO:0000313" key="2">
    <source>
        <dbReference type="Proteomes" id="UP000710815"/>
    </source>
</evidence>
<sequence length="76" mass="8492">MNHLTRQQLQIVNHLSFANERLAQVLRDMSDPALEADDVNDSVGSLDGLADYLRNTARECGRLLEDLIHDTTGIES</sequence>
<comment type="caution">
    <text evidence="1">The sequence shown here is derived from an EMBL/GenBank/DDBJ whole genome shotgun (WGS) entry which is preliminary data.</text>
</comment>
<reference evidence="1 2" key="1">
    <citation type="journal article" date="2021" name="Environ. Microbiol.">
        <title>Genetic insights into the dark matter of the mammalian gut microbiota through targeted genome reconstruction.</title>
        <authorList>
            <person name="Lugli G.A."/>
            <person name="Alessandri G."/>
            <person name="Milani C."/>
            <person name="Viappiani A."/>
            <person name="Fontana F."/>
            <person name="Tarracchini C."/>
            <person name="Mancabelli L."/>
            <person name="Argentini C."/>
            <person name="Ruiz L."/>
            <person name="Margolles A."/>
            <person name="van Sinderen D."/>
            <person name="Turroni F."/>
            <person name="Ventura M."/>
        </authorList>
    </citation>
    <scope>NUCLEOTIDE SEQUENCE [LARGE SCALE GENOMIC DNA]</scope>
    <source>
        <strain evidence="1 2">MA1</strain>
    </source>
</reference>
<dbReference type="Proteomes" id="UP000710815">
    <property type="component" value="Unassembled WGS sequence"/>
</dbReference>
<gene>
    <name evidence="1" type="ORF">JS533_007525</name>
</gene>
<reference evidence="1 2" key="2">
    <citation type="journal article" date="2021" name="Syst. Appl. Microbiol.">
        <title>Phylogenetic classification of ten novel species belonging to the genus Bifidobacterium comprising B. phasiani sp. nov., B. pongonis sp. nov., B. saguinibicoloris sp. nov., B. colobi sp. nov., B. simiiventris sp. nov., B. santillanense sp. nov., B. miconis sp. nov., B. amazonense sp. nov., B. pluvialisilvae sp. nov., and B. miconisargentati sp. nov.</title>
        <authorList>
            <person name="Lugli G.A."/>
            <person name="Calvete-Torre I."/>
            <person name="Alessandri G."/>
            <person name="Milani C."/>
            <person name="Turroni F."/>
            <person name="Laiolo P."/>
            <person name="Ossiprandi M.C."/>
            <person name="Margolles A."/>
            <person name="Ruiz L."/>
            <person name="Ventura M."/>
        </authorList>
    </citation>
    <scope>NUCLEOTIDE SEQUENCE [LARGE SCALE GENOMIC DNA]</scope>
    <source>
        <strain evidence="1 2">MA1</strain>
    </source>
</reference>